<keyword evidence="3" id="KW-1185">Reference proteome</keyword>
<organism evidence="2 3">
    <name type="scientific">Symbiodinium necroappetens</name>
    <dbReference type="NCBI Taxonomy" id="1628268"/>
    <lineage>
        <taxon>Eukaryota</taxon>
        <taxon>Sar</taxon>
        <taxon>Alveolata</taxon>
        <taxon>Dinophyceae</taxon>
        <taxon>Suessiales</taxon>
        <taxon>Symbiodiniaceae</taxon>
        <taxon>Symbiodinium</taxon>
    </lineage>
</organism>
<evidence type="ECO:0000256" key="1">
    <source>
        <dbReference type="SAM" id="Coils"/>
    </source>
</evidence>
<gene>
    <name evidence="2" type="primary">PKD2</name>
    <name evidence="2" type="ORF">SNEC2469_LOCUS6171</name>
</gene>
<proteinExistence type="predicted"/>
<protein>
    <submittedName>
        <fullName evidence="2">PKD2 protein</fullName>
    </submittedName>
</protein>
<dbReference type="AlphaFoldDB" id="A0A812MJM6"/>
<reference evidence="2" key="1">
    <citation type="submission" date="2021-02" db="EMBL/GenBank/DDBJ databases">
        <authorList>
            <person name="Dougan E. K."/>
            <person name="Rhodes N."/>
            <person name="Thang M."/>
            <person name="Chan C."/>
        </authorList>
    </citation>
    <scope>NUCLEOTIDE SEQUENCE</scope>
</reference>
<name>A0A812MJM6_9DINO</name>
<evidence type="ECO:0000313" key="3">
    <source>
        <dbReference type="Proteomes" id="UP000601435"/>
    </source>
</evidence>
<comment type="caution">
    <text evidence="2">The sequence shown here is derived from an EMBL/GenBank/DDBJ whole genome shotgun (WGS) entry which is preliminary data.</text>
</comment>
<dbReference type="Proteomes" id="UP000601435">
    <property type="component" value="Unassembled WGS sequence"/>
</dbReference>
<dbReference type="EMBL" id="CAJNJA010010951">
    <property type="protein sequence ID" value="CAE7264699.1"/>
    <property type="molecule type" value="Genomic_DNA"/>
</dbReference>
<evidence type="ECO:0000313" key="2">
    <source>
        <dbReference type="EMBL" id="CAE7264699.1"/>
    </source>
</evidence>
<feature type="non-terminal residue" evidence="2">
    <location>
        <position position="925"/>
    </location>
</feature>
<sequence>ATKEEMLEKFGSIEDRLQKELSLEPIRQALDELRADVRQLQAQKVDEADAALDREKTMVLPCITAAEVGSGAARGLGIGPLSHLLRSCQGLQEDAAKQVSLAIDLARRAASCCTELPSDWPATQSWWQFSDAWPPYVAKLLIALTDGARRATETCRPGADAAVRWAEAAAERCWSSGAASSEAALAALQGELKSAASLASARTRQILATAEQLESGEDGGSGRALAQLLRSLSLGTPVNRIPEFQDAEPGLLVRFFCAAASTALLELRTINLAVHLTWTWQLEETAEMHEADSEVMMSLRASGSYLRPEVLGYSELRRSLEKSRESLSLRRARALGQIGEVANKSEEALLVIGLSMHNTYSQVMHCKDEVRKHLPEGVRVLLLEEYFVKNAPQLAIEMRSQEEDPRVELVLRPTFGLHYRDADLWDQAPSLARRKCVQARSCWRMQLHEDGPSLLVDTSGDDHPTGPGCWYRLPSGCPTSMDPLLQQRDWRRDAWGEKSFGAGVDARSCLELRRTSFNQWCGIQDVQMHYVSDASKWQAKTGPRVAEVLSALSSSERPSMVGVEPLEAEVSRAGLPRTFESYVWWHSKTLAKLRAGALTSAKFLVWACQPALPCGGHGDRLKGIVAAFVLAVLTGRLFLLDSPDPWDLRLFLEPALLDWRSVGLAGLASGKHVLWDHDLFEETYLHQLLQTEDPVWVLYTNKKSLLGPILRSPWLAERAKMAGILDIPHLTKQVWSLLFRPTQALEKQWRKLQKELGQGYIALHHRAGDITAGFGMVNGEVDIRSQSRMEVLNLLTCAHHLEQHLKLPSSTKWYLAADTPAVTEVPQVQTWQSSGKLVIRNASRRAHLVKEGLVPPCGSLGEKADVERSPLHAVPAAESLARVGDAWVDFLAISRAAAAVLSSSAFSTMAAEASGLEHAFHSHGC</sequence>
<dbReference type="OrthoDB" id="426803at2759"/>
<accession>A0A812MJM6</accession>
<feature type="non-terminal residue" evidence="2">
    <location>
        <position position="1"/>
    </location>
</feature>
<feature type="coiled-coil region" evidence="1">
    <location>
        <begin position="23"/>
        <end position="50"/>
    </location>
</feature>
<keyword evidence="1" id="KW-0175">Coiled coil</keyword>